<feature type="domain" description="Cytochrome c" evidence="23">
    <location>
        <begin position="429"/>
        <end position="509"/>
    </location>
</feature>
<feature type="signal peptide" evidence="20">
    <location>
        <begin position="1"/>
        <end position="19"/>
    </location>
</feature>
<feature type="domain" description="Cytochrome c" evidence="23">
    <location>
        <begin position="583"/>
        <end position="663"/>
    </location>
</feature>
<keyword evidence="4 16" id="KW-0349">Heme</keyword>
<feature type="domain" description="Cytochrome oxidase subunit II transmembrane region profile" evidence="22">
    <location>
        <begin position="18"/>
        <end position="113"/>
    </location>
</feature>
<feature type="transmembrane region" description="Helical" evidence="19">
    <location>
        <begin position="43"/>
        <end position="64"/>
    </location>
</feature>
<reference evidence="24 25" key="1">
    <citation type="submission" date="2023-02" db="EMBL/GenBank/DDBJ databases">
        <title>Genome sequence of Shewanella metallivivens ER-Te-42B-Light, sp. nov., enriched from sulfide tube worms (Riftia pachyptila) isolated from Explorer Ridge in the Pacific Ocean.</title>
        <authorList>
            <person name="Maltman C."/>
            <person name="Kuzyk S.B."/>
            <person name="Kyndt J.A."/>
            <person name="Yurkov V."/>
        </authorList>
    </citation>
    <scope>NUCLEOTIDE SEQUENCE [LARGE SCALE GENOMIC DNA]</scope>
    <source>
        <strain evidence="24 25">ER-Te-42B-Light</strain>
    </source>
</reference>
<comment type="catalytic activity">
    <reaction evidence="15 18">
        <text>4 Fe(II)-[cytochrome c] + O2 + 8 H(+)(in) = 4 Fe(III)-[cytochrome c] + 2 H2O + 4 H(+)(out)</text>
        <dbReference type="Rhea" id="RHEA:11436"/>
        <dbReference type="Rhea" id="RHEA-COMP:10350"/>
        <dbReference type="Rhea" id="RHEA-COMP:14399"/>
        <dbReference type="ChEBI" id="CHEBI:15377"/>
        <dbReference type="ChEBI" id="CHEBI:15378"/>
        <dbReference type="ChEBI" id="CHEBI:15379"/>
        <dbReference type="ChEBI" id="CHEBI:29033"/>
        <dbReference type="ChEBI" id="CHEBI:29034"/>
        <dbReference type="EC" id="7.1.1.9"/>
    </reaction>
</comment>
<evidence type="ECO:0000259" key="21">
    <source>
        <dbReference type="PROSITE" id="PS50857"/>
    </source>
</evidence>
<dbReference type="InterPro" id="IPR036909">
    <property type="entry name" value="Cyt_c-like_dom_sf"/>
</dbReference>
<dbReference type="InterPro" id="IPR034210">
    <property type="entry name" value="CcO_II_C"/>
</dbReference>
<evidence type="ECO:0000256" key="11">
    <source>
        <dbReference type="ARBA" id="ARBA00023004"/>
    </source>
</evidence>
<evidence type="ECO:0000256" key="9">
    <source>
        <dbReference type="ARBA" id="ARBA00022982"/>
    </source>
</evidence>
<feature type="domain" description="Cytochrome c" evidence="23">
    <location>
        <begin position="275"/>
        <end position="355"/>
    </location>
</feature>
<keyword evidence="5 17" id="KW-0679">Respiratory chain</keyword>
<dbReference type="InterPro" id="IPR014222">
    <property type="entry name" value="Cyt_c_oxidase_su2"/>
</dbReference>
<comment type="subcellular location">
    <subcellularLocation>
        <location evidence="17">Cell membrane</location>
        <topology evidence="17">Multi-pass membrane protein</topology>
    </subcellularLocation>
    <subcellularLocation>
        <location evidence="1">Membrane</location>
        <topology evidence="1">Multi-pass membrane protein</topology>
    </subcellularLocation>
</comment>
<keyword evidence="7 16" id="KW-0479">Metal-binding</keyword>
<comment type="similarity">
    <text evidence="2 17">Belongs to the cytochrome c oxidase subunit 2 family.</text>
</comment>
<dbReference type="EMBL" id="JAQQPZ010000013">
    <property type="protein sequence ID" value="MDD8060858.1"/>
    <property type="molecule type" value="Genomic_DNA"/>
</dbReference>
<keyword evidence="25" id="KW-1185">Reference proteome</keyword>
<evidence type="ECO:0000256" key="6">
    <source>
        <dbReference type="ARBA" id="ARBA00022692"/>
    </source>
</evidence>
<dbReference type="PANTHER" id="PTHR22888">
    <property type="entry name" value="CYTOCHROME C OXIDASE, SUBUNIT II"/>
    <property type="match status" value="1"/>
</dbReference>
<gene>
    <name evidence="24" type="primary">coxB</name>
    <name evidence="24" type="ORF">PQR79_17465</name>
</gene>
<evidence type="ECO:0000256" key="4">
    <source>
        <dbReference type="ARBA" id="ARBA00022617"/>
    </source>
</evidence>
<dbReference type="RefSeq" id="WP_238104723.1">
    <property type="nucleotide sequence ID" value="NZ_JAQQPZ010000013.1"/>
</dbReference>
<keyword evidence="13 19" id="KW-0472">Membrane</keyword>
<feature type="chain" id="PRO_5045840648" description="Cytochrome c oxidase subunit 2" evidence="20">
    <location>
        <begin position="20"/>
        <end position="681"/>
    </location>
</feature>
<keyword evidence="10 19" id="KW-1133">Transmembrane helix</keyword>
<evidence type="ECO:0000256" key="10">
    <source>
        <dbReference type="ARBA" id="ARBA00022989"/>
    </source>
</evidence>
<feature type="domain" description="Cytochrome oxidase subunit II copper A binding" evidence="21">
    <location>
        <begin position="114"/>
        <end position="251"/>
    </location>
</feature>
<evidence type="ECO:0000256" key="13">
    <source>
        <dbReference type="ARBA" id="ARBA00023136"/>
    </source>
</evidence>
<dbReference type="InterPro" id="IPR001505">
    <property type="entry name" value="Copper_CuA"/>
</dbReference>
<dbReference type="InterPro" id="IPR002429">
    <property type="entry name" value="CcO_II-like_C"/>
</dbReference>
<evidence type="ECO:0000256" key="15">
    <source>
        <dbReference type="ARBA" id="ARBA00047816"/>
    </source>
</evidence>
<keyword evidence="3 17" id="KW-0813">Transport</keyword>
<comment type="cofactor">
    <cofactor evidence="18">
        <name>Cu cation</name>
        <dbReference type="ChEBI" id="CHEBI:23378"/>
    </cofactor>
    <text evidence="18">Binds a copper A center.</text>
</comment>
<dbReference type="PROSITE" id="PS00078">
    <property type="entry name" value="COX2"/>
    <property type="match status" value="1"/>
</dbReference>
<dbReference type="PANTHER" id="PTHR22888:SF9">
    <property type="entry name" value="CYTOCHROME C OXIDASE SUBUNIT 2"/>
    <property type="match status" value="1"/>
</dbReference>
<dbReference type="EC" id="7.1.1.9" evidence="18"/>
<keyword evidence="9 17" id="KW-0249">Electron transport</keyword>
<evidence type="ECO:0000259" key="23">
    <source>
        <dbReference type="PROSITE" id="PS51007"/>
    </source>
</evidence>
<dbReference type="Gene3D" id="1.10.760.10">
    <property type="entry name" value="Cytochrome c-like domain"/>
    <property type="match status" value="3"/>
</dbReference>
<dbReference type="InterPro" id="IPR045187">
    <property type="entry name" value="CcO_II"/>
</dbReference>
<evidence type="ECO:0000256" key="12">
    <source>
        <dbReference type="ARBA" id="ARBA00023008"/>
    </source>
</evidence>
<evidence type="ECO:0000256" key="2">
    <source>
        <dbReference type="ARBA" id="ARBA00007866"/>
    </source>
</evidence>
<dbReference type="InterPro" id="IPR009056">
    <property type="entry name" value="Cyt_c-like_dom"/>
</dbReference>
<dbReference type="PRINTS" id="PR01166">
    <property type="entry name" value="CYCOXIDASEII"/>
</dbReference>
<dbReference type="CDD" id="cd13912">
    <property type="entry name" value="CcO_II_C"/>
    <property type="match status" value="1"/>
</dbReference>
<comment type="caution">
    <text evidence="24">The sequence shown here is derived from an EMBL/GenBank/DDBJ whole genome shotgun (WGS) entry which is preliminary data.</text>
</comment>
<dbReference type="PROSITE" id="PS50999">
    <property type="entry name" value="COX2_TM"/>
    <property type="match status" value="1"/>
</dbReference>
<keyword evidence="12 18" id="KW-0186">Copper</keyword>
<dbReference type="InterPro" id="IPR011759">
    <property type="entry name" value="Cyt_c_oxidase_su2_TM_dom"/>
</dbReference>
<dbReference type="Gene3D" id="1.10.287.90">
    <property type="match status" value="1"/>
</dbReference>
<dbReference type="NCBIfam" id="TIGR02866">
    <property type="entry name" value="CoxB"/>
    <property type="match status" value="1"/>
</dbReference>
<dbReference type="SUPFAM" id="SSF46626">
    <property type="entry name" value="Cytochrome c"/>
    <property type="match status" value="3"/>
</dbReference>
<evidence type="ECO:0000256" key="14">
    <source>
        <dbReference type="ARBA" id="ARBA00024688"/>
    </source>
</evidence>
<dbReference type="Pfam" id="PF02790">
    <property type="entry name" value="COX2_TM"/>
    <property type="match status" value="1"/>
</dbReference>
<dbReference type="Pfam" id="PF13442">
    <property type="entry name" value="Cytochrome_CBB3"/>
    <property type="match status" value="3"/>
</dbReference>
<dbReference type="InterPro" id="IPR008972">
    <property type="entry name" value="Cupredoxin"/>
</dbReference>
<organism evidence="24 25">
    <name type="scientific">Shewanella metallivivens</name>
    <dbReference type="NCBI Taxonomy" id="2872342"/>
    <lineage>
        <taxon>Bacteria</taxon>
        <taxon>Pseudomonadati</taxon>
        <taxon>Pseudomonadota</taxon>
        <taxon>Gammaproteobacteria</taxon>
        <taxon>Alteromonadales</taxon>
        <taxon>Shewanellaceae</taxon>
        <taxon>Shewanella</taxon>
    </lineage>
</organism>
<evidence type="ECO:0000313" key="24">
    <source>
        <dbReference type="EMBL" id="MDD8060858.1"/>
    </source>
</evidence>
<dbReference type="InterPro" id="IPR036257">
    <property type="entry name" value="Cyt_c_oxidase_su2_TM_sf"/>
</dbReference>
<evidence type="ECO:0000256" key="5">
    <source>
        <dbReference type="ARBA" id="ARBA00022660"/>
    </source>
</evidence>
<keyword evidence="8" id="KW-1278">Translocase</keyword>
<evidence type="ECO:0000256" key="17">
    <source>
        <dbReference type="RuleBase" id="RU000456"/>
    </source>
</evidence>
<dbReference type="Pfam" id="PF00116">
    <property type="entry name" value="COX2"/>
    <property type="match status" value="1"/>
</dbReference>
<dbReference type="Gene3D" id="2.60.40.420">
    <property type="entry name" value="Cupredoxins - blue copper proteins"/>
    <property type="match status" value="1"/>
</dbReference>
<sequence>MKQRWYCLLVVLLALPLGAAEMPLNMTQGVTDISGRVYDLHMTILYICCAIGLVVFGIMIYSMIYHRKSKGAVAANFHESTKVEIAWTVIPFIILIAMAIPATKTLIAMEDPSNADLTIKITGSQWKWHYSYFDKDIEFYSTLSTPREQIDGDQTKGDNYLLEVDKPLVLPINRKVRFLMTSDDVIHSWWVPAFAVKKDANPGFINEAWTRIDKPGIYRGQCAELCGKDHGFMPIVVNALSEADFDNWLVEQKQLAETEAAAAAASMSQTLSLEDLSKQGEQVYLARCAACHQPNGAGLPGVFPSLIGSPMIKGPVQGHLDIVINGKPGTAMQAFAKQLSAQEIAAVITYERNAWGNNSGDAVQAADVGHFTSNGAATPQPTAAAQITDTATAVVSHAADTVADTANQAVEAVTKVVAPEDLPTLTMDQLMAEGEQVYAATCAACHQATGAGIPGAFPSLIGSPVITGPVSGHIEMVMHGKPGTAMQAFSAQLSLQQIAAVITYERNAWGNNTGDTVQAADISNYANNGAETPQPTVAAQVTDTATAVTDTVANAVTDAANQVTEAVDKVVTPEASPTLTMEQLMAEGEQVYATTCAACHQATGAGIPGAFPSLIGSPVITGPVSGHIEMVMHGKPGTAMQAFSGQLSPQQMAAVITYERNAWGNNSGDAVQAADVASHGQ</sequence>
<dbReference type="PROSITE" id="PS51007">
    <property type="entry name" value="CYTC"/>
    <property type="match status" value="3"/>
</dbReference>
<keyword evidence="11 16" id="KW-0408">Iron</keyword>
<evidence type="ECO:0000259" key="22">
    <source>
        <dbReference type="PROSITE" id="PS50999"/>
    </source>
</evidence>
<evidence type="ECO:0000256" key="1">
    <source>
        <dbReference type="ARBA" id="ARBA00004141"/>
    </source>
</evidence>
<evidence type="ECO:0000256" key="16">
    <source>
        <dbReference type="PROSITE-ProRule" id="PRU00433"/>
    </source>
</evidence>
<protein>
    <recommendedName>
        <fullName evidence="18">Cytochrome c oxidase subunit 2</fullName>
        <ecNumber evidence="18">7.1.1.9</ecNumber>
    </recommendedName>
</protein>
<dbReference type="SUPFAM" id="SSF49503">
    <property type="entry name" value="Cupredoxins"/>
    <property type="match status" value="1"/>
</dbReference>
<evidence type="ECO:0000256" key="20">
    <source>
        <dbReference type="SAM" id="SignalP"/>
    </source>
</evidence>
<feature type="transmembrane region" description="Helical" evidence="19">
    <location>
        <begin position="85"/>
        <end position="103"/>
    </location>
</feature>
<evidence type="ECO:0000256" key="7">
    <source>
        <dbReference type="ARBA" id="ARBA00022723"/>
    </source>
</evidence>
<evidence type="ECO:0000256" key="18">
    <source>
        <dbReference type="RuleBase" id="RU004024"/>
    </source>
</evidence>
<dbReference type="PROSITE" id="PS50857">
    <property type="entry name" value="COX2_CUA"/>
    <property type="match status" value="1"/>
</dbReference>
<comment type="function">
    <text evidence="14 18">Subunits I and II form the functional core of the enzyme complex. Electrons originating in cytochrome c are transferred via heme a and Cu(A) to the binuclear center formed by heme a3 and Cu(B).</text>
</comment>
<evidence type="ECO:0000313" key="25">
    <source>
        <dbReference type="Proteomes" id="UP001213691"/>
    </source>
</evidence>
<keyword evidence="20" id="KW-0732">Signal</keyword>
<dbReference type="Proteomes" id="UP001213691">
    <property type="component" value="Unassembled WGS sequence"/>
</dbReference>
<dbReference type="SUPFAM" id="SSF81464">
    <property type="entry name" value="Cytochrome c oxidase subunit II-like, transmembrane region"/>
    <property type="match status" value="1"/>
</dbReference>
<name>A0ABT5TRK6_9GAMM</name>
<accession>A0ABT5TRK6</accession>
<proteinExistence type="inferred from homology"/>
<evidence type="ECO:0000256" key="8">
    <source>
        <dbReference type="ARBA" id="ARBA00022967"/>
    </source>
</evidence>
<evidence type="ECO:0000256" key="19">
    <source>
        <dbReference type="SAM" id="Phobius"/>
    </source>
</evidence>
<evidence type="ECO:0000256" key="3">
    <source>
        <dbReference type="ARBA" id="ARBA00022448"/>
    </source>
</evidence>
<keyword evidence="6 17" id="KW-0812">Transmembrane</keyword>